<name>G8QYD5_SPHPG</name>
<evidence type="ECO:0000256" key="5">
    <source>
        <dbReference type="ARBA" id="ARBA00022692"/>
    </source>
</evidence>
<dbReference type="InterPro" id="IPR001851">
    <property type="entry name" value="ABC_transp_permease"/>
</dbReference>
<dbReference type="PANTHER" id="PTHR32196:SF21">
    <property type="entry name" value="ABC TRANSPORTER PERMEASE PROTEIN YPHD-RELATED"/>
    <property type="match status" value="1"/>
</dbReference>
<protein>
    <submittedName>
        <fullName evidence="9">Permease component of ribose/xylose/arabinose/galactoside ABC-type transporters</fullName>
    </submittedName>
</protein>
<evidence type="ECO:0000256" key="3">
    <source>
        <dbReference type="ARBA" id="ARBA00022475"/>
    </source>
</evidence>
<keyword evidence="3" id="KW-1003">Cell membrane</keyword>
<evidence type="ECO:0000256" key="6">
    <source>
        <dbReference type="ARBA" id="ARBA00022989"/>
    </source>
</evidence>
<organism evidence="9 10">
    <name type="scientific">Sphaerochaeta pleomorpha (strain ATCC BAA-1885 / DSM 22778 / Grapes)</name>
    <dbReference type="NCBI Taxonomy" id="158190"/>
    <lineage>
        <taxon>Bacteria</taxon>
        <taxon>Pseudomonadati</taxon>
        <taxon>Spirochaetota</taxon>
        <taxon>Spirochaetia</taxon>
        <taxon>Spirochaetales</taxon>
        <taxon>Sphaerochaetaceae</taxon>
        <taxon>Sphaerochaeta</taxon>
    </lineage>
</organism>
<keyword evidence="2" id="KW-0813">Transport</keyword>
<accession>G8QYD5</accession>
<sequence length="351" mass="37500">MPKSFEFTIRKLSRRNEPYIFLVLLALCLLIEFRSGQFFSSNNIVDIASAMIVPGLFAICAFMVLVSGGIDVSFPALASLSTYATTKLLLDVNYEGGVWLPILMAVVIGALLGAFNGLFIGYFQLPALIVTLGSSSVFKGIMQGALNAKQLTIIPVGMREFGTSALFVAKNAASGLTSKMSVSFIAFAVVLFLAFLMLKYSMFGRSIYAIGGNETSALRAGISVKKTKFLMYILVGMIASLGGVIRTCMMQQCHPTNMLGMEMNIIAGVVLGGTSITGGLGSLSGCMLGTLLIVIVENSLILIGVPTSWRSVFVGALIIIGTAVSAYQVSRMTKGTKKSRVKARREKEALR</sequence>
<keyword evidence="6 8" id="KW-1133">Transmembrane helix</keyword>
<keyword evidence="7 8" id="KW-0472">Membrane</keyword>
<evidence type="ECO:0000256" key="8">
    <source>
        <dbReference type="SAM" id="Phobius"/>
    </source>
</evidence>
<proteinExistence type="predicted"/>
<dbReference type="Pfam" id="PF02653">
    <property type="entry name" value="BPD_transp_2"/>
    <property type="match status" value="1"/>
</dbReference>
<feature type="transmembrane region" description="Helical" evidence="8">
    <location>
        <begin position="229"/>
        <end position="245"/>
    </location>
</feature>
<dbReference type="AlphaFoldDB" id="G8QYD5"/>
<evidence type="ECO:0000313" key="10">
    <source>
        <dbReference type="Proteomes" id="UP000005632"/>
    </source>
</evidence>
<feature type="transmembrane region" description="Helical" evidence="8">
    <location>
        <begin position="180"/>
        <end position="198"/>
    </location>
</feature>
<evidence type="ECO:0000256" key="2">
    <source>
        <dbReference type="ARBA" id="ARBA00022448"/>
    </source>
</evidence>
<keyword evidence="5 8" id="KW-0812">Transmembrane</keyword>
<reference evidence="9 10" key="1">
    <citation type="submission" date="2011-11" db="EMBL/GenBank/DDBJ databases">
        <title>Complete sequence of Spirochaeta sp. grapes.</title>
        <authorList>
            <consortium name="US DOE Joint Genome Institute"/>
            <person name="Lucas S."/>
            <person name="Han J."/>
            <person name="Lapidus A."/>
            <person name="Cheng J.-F."/>
            <person name="Goodwin L."/>
            <person name="Pitluck S."/>
            <person name="Peters L."/>
            <person name="Ovchinnikova G."/>
            <person name="Munk A.C."/>
            <person name="Detter J.C."/>
            <person name="Han C."/>
            <person name="Tapia R."/>
            <person name="Land M."/>
            <person name="Hauser L."/>
            <person name="Kyrpides N."/>
            <person name="Ivanova N."/>
            <person name="Pagani I."/>
            <person name="Ritalahtilisa K."/>
            <person name="Loeffler F."/>
            <person name="Woyke T."/>
        </authorList>
    </citation>
    <scope>NUCLEOTIDE SEQUENCE [LARGE SCALE GENOMIC DNA]</scope>
    <source>
        <strain evidence="10">ATCC BAA-1885 / DSM 22778 / Grapes</strain>
    </source>
</reference>
<keyword evidence="10" id="KW-1185">Reference proteome</keyword>
<dbReference type="eggNOG" id="COG1172">
    <property type="taxonomic scope" value="Bacteria"/>
</dbReference>
<comment type="subcellular location">
    <subcellularLocation>
        <location evidence="1">Cell membrane</location>
        <topology evidence="1">Multi-pass membrane protein</topology>
    </subcellularLocation>
</comment>
<evidence type="ECO:0000256" key="1">
    <source>
        <dbReference type="ARBA" id="ARBA00004651"/>
    </source>
</evidence>
<feature type="transmembrane region" description="Helical" evidence="8">
    <location>
        <begin position="51"/>
        <end position="77"/>
    </location>
</feature>
<dbReference type="RefSeq" id="WP_014271621.1">
    <property type="nucleotide sequence ID" value="NC_016633.1"/>
</dbReference>
<evidence type="ECO:0000256" key="4">
    <source>
        <dbReference type="ARBA" id="ARBA00022519"/>
    </source>
</evidence>
<dbReference type="GO" id="GO:0005886">
    <property type="term" value="C:plasma membrane"/>
    <property type="evidence" value="ECO:0007669"/>
    <property type="project" value="UniProtKB-SubCell"/>
</dbReference>
<dbReference type="KEGG" id="sgp:SpiGrapes_3034"/>
<keyword evidence="4" id="KW-0997">Cell inner membrane</keyword>
<dbReference type="STRING" id="158190.SpiGrapes_3034"/>
<gene>
    <name evidence="9" type="ordered locus">SpiGrapes_3034</name>
</gene>
<dbReference type="GO" id="GO:0022857">
    <property type="term" value="F:transmembrane transporter activity"/>
    <property type="evidence" value="ECO:0007669"/>
    <property type="project" value="InterPro"/>
</dbReference>
<dbReference type="CDD" id="cd06579">
    <property type="entry name" value="TM_PBP1_transp_AraH_like"/>
    <property type="match status" value="1"/>
</dbReference>
<feature type="transmembrane region" description="Helical" evidence="8">
    <location>
        <begin position="311"/>
        <end position="330"/>
    </location>
</feature>
<dbReference type="Proteomes" id="UP000005632">
    <property type="component" value="Chromosome"/>
</dbReference>
<dbReference type="OrthoDB" id="9813906at2"/>
<feature type="transmembrane region" description="Helical" evidence="8">
    <location>
        <begin position="265"/>
        <end position="283"/>
    </location>
</feature>
<evidence type="ECO:0000313" key="9">
    <source>
        <dbReference type="EMBL" id="AEV30782.1"/>
    </source>
</evidence>
<dbReference type="EMBL" id="CP003155">
    <property type="protein sequence ID" value="AEV30782.1"/>
    <property type="molecule type" value="Genomic_DNA"/>
</dbReference>
<feature type="transmembrane region" description="Helical" evidence="8">
    <location>
        <begin position="98"/>
        <end position="123"/>
    </location>
</feature>
<evidence type="ECO:0000256" key="7">
    <source>
        <dbReference type="ARBA" id="ARBA00023136"/>
    </source>
</evidence>
<dbReference type="PANTHER" id="PTHR32196">
    <property type="entry name" value="ABC TRANSPORTER PERMEASE PROTEIN YPHD-RELATED-RELATED"/>
    <property type="match status" value="1"/>
</dbReference>
<dbReference type="HOGENOM" id="CLU_028880_0_1_12"/>